<accession>A0AAF0TL67</accession>
<name>A0AAF0TL67_SOLVR</name>
<evidence type="ECO:0000313" key="1">
    <source>
        <dbReference type="EMBL" id="WMV24577.1"/>
    </source>
</evidence>
<dbReference type="Proteomes" id="UP001234989">
    <property type="component" value="Chromosome 4"/>
</dbReference>
<evidence type="ECO:0000313" key="2">
    <source>
        <dbReference type="Proteomes" id="UP001234989"/>
    </source>
</evidence>
<organism evidence="1 2">
    <name type="scientific">Solanum verrucosum</name>
    <dbReference type="NCBI Taxonomy" id="315347"/>
    <lineage>
        <taxon>Eukaryota</taxon>
        <taxon>Viridiplantae</taxon>
        <taxon>Streptophyta</taxon>
        <taxon>Embryophyta</taxon>
        <taxon>Tracheophyta</taxon>
        <taxon>Spermatophyta</taxon>
        <taxon>Magnoliopsida</taxon>
        <taxon>eudicotyledons</taxon>
        <taxon>Gunneridae</taxon>
        <taxon>Pentapetalae</taxon>
        <taxon>asterids</taxon>
        <taxon>lamiids</taxon>
        <taxon>Solanales</taxon>
        <taxon>Solanaceae</taxon>
        <taxon>Solanoideae</taxon>
        <taxon>Solaneae</taxon>
        <taxon>Solanum</taxon>
    </lineage>
</organism>
<dbReference type="InterPro" id="IPR016024">
    <property type="entry name" value="ARM-type_fold"/>
</dbReference>
<gene>
    <name evidence="1" type="ORF">MTR67_017962</name>
</gene>
<dbReference type="EMBL" id="CP133615">
    <property type="protein sequence ID" value="WMV24577.1"/>
    <property type="molecule type" value="Genomic_DNA"/>
</dbReference>
<protein>
    <submittedName>
        <fullName evidence="1">Uncharacterized protein</fullName>
    </submittedName>
</protein>
<sequence>MEFEGALSNRRDVNPVAVVVALIHINNQLHQYEAAIGILTYAQQHLGVQLKESWLLMLPGTWVSGIRWQNMFLSLTW</sequence>
<proteinExistence type="predicted"/>
<reference evidence="1" key="1">
    <citation type="submission" date="2023-08" db="EMBL/GenBank/DDBJ databases">
        <title>A de novo genome assembly of Solanum verrucosum Schlechtendal, a Mexican diploid species geographically isolated from the other diploid A-genome species in potato relatives.</title>
        <authorList>
            <person name="Hosaka K."/>
        </authorList>
    </citation>
    <scope>NUCLEOTIDE SEQUENCE</scope>
    <source>
        <tissue evidence="1">Young leaves</tissue>
    </source>
</reference>
<dbReference type="SUPFAM" id="SSF48371">
    <property type="entry name" value="ARM repeat"/>
    <property type="match status" value="1"/>
</dbReference>
<keyword evidence="2" id="KW-1185">Reference proteome</keyword>
<dbReference type="AlphaFoldDB" id="A0AAF0TL67"/>